<dbReference type="GO" id="GO:0005524">
    <property type="term" value="F:ATP binding"/>
    <property type="evidence" value="ECO:0007669"/>
    <property type="project" value="InterPro"/>
</dbReference>
<dbReference type="GO" id="GO:0003910">
    <property type="term" value="F:DNA ligase (ATP) activity"/>
    <property type="evidence" value="ECO:0007669"/>
    <property type="project" value="InterPro"/>
</dbReference>
<evidence type="ECO:0000256" key="1">
    <source>
        <dbReference type="ARBA" id="ARBA00022598"/>
    </source>
</evidence>
<name>A0A2N1JGX7_9BASI</name>
<dbReference type="GO" id="GO:0006260">
    <property type="term" value="P:DNA replication"/>
    <property type="evidence" value="ECO:0007669"/>
    <property type="project" value="UniProtKB-KW"/>
</dbReference>
<keyword evidence="1" id="KW-0436">Ligase</keyword>
<protein>
    <recommendedName>
        <fullName evidence="5">ATP-dependent DNA ligase family profile domain-containing protein</fullName>
    </recommendedName>
</protein>
<dbReference type="SUPFAM" id="SSF56091">
    <property type="entry name" value="DNA ligase/mRNA capping enzyme, catalytic domain"/>
    <property type="match status" value="1"/>
</dbReference>
<evidence type="ECO:0000259" key="5">
    <source>
        <dbReference type="Pfam" id="PF01068"/>
    </source>
</evidence>
<evidence type="ECO:0000313" key="7">
    <source>
        <dbReference type="Proteomes" id="UP000232875"/>
    </source>
</evidence>
<dbReference type="PANTHER" id="PTHR47810">
    <property type="entry name" value="DNA LIGASE"/>
    <property type="match status" value="1"/>
</dbReference>
<sequence>MVHRVSHTNAAQGKKSILMQYPDLVPLLSRLYLSSARFHVSSSSLRKYMAAEKQQPPKIPTPSTLEPLLDALAARDVSGHSARDVVFAFLAEHGILQYNACETGKNTDTEPTVLEIFYRCLDRNLKAGFSHHSIRDILPSPSTMSRADAFLHELETTGRITSPMPIALAHSAKNSLLPPVDKHWFASRKLDGIRCLVIVTMAMEKSPHVVKIHTLSRSGRPFYSVDPLCTQLRTDLETYPDLASFWMGSKPKKTMHLVFDGELCALASQAGDETHAVFLEDFPRTVSAVRRRKSSDTTPILLYPFDCVLLDTFLYWEKHYAAETGPLFSQRSCVLNNFVSWCVANHPQTMLRPLEQRRVHSYKDVADMRSHATEQRWEGLMLRKDTRYEGRRTHAMIKVRDTQEAEYIVQDIELAPMRLSLHGIYAEHLALSSKAITVTYFRESETLAKSEDGTKRLRFPVVKAVYDSAERTT</sequence>
<evidence type="ECO:0000313" key="6">
    <source>
        <dbReference type="EMBL" id="PKI85803.1"/>
    </source>
</evidence>
<dbReference type="EMBL" id="KZ454987">
    <property type="protein sequence ID" value="PKI85803.1"/>
    <property type="molecule type" value="Genomic_DNA"/>
</dbReference>
<dbReference type="Proteomes" id="UP000232875">
    <property type="component" value="Unassembled WGS sequence"/>
</dbReference>
<gene>
    <name evidence="6" type="ORF">MVES_000635</name>
</gene>
<dbReference type="AlphaFoldDB" id="A0A2N1JGX7"/>
<dbReference type="GO" id="GO:0006310">
    <property type="term" value="P:DNA recombination"/>
    <property type="evidence" value="ECO:0007669"/>
    <property type="project" value="InterPro"/>
</dbReference>
<evidence type="ECO:0000256" key="2">
    <source>
        <dbReference type="ARBA" id="ARBA00022705"/>
    </source>
</evidence>
<dbReference type="PANTHER" id="PTHR47810:SF1">
    <property type="entry name" value="DNA LIGASE B"/>
    <property type="match status" value="1"/>
</dbReference>
<accession>A0A2N1JGX7</accession>
<dbReference type="OrthoDB" id="411785at2759"/>
<reference evidence="6 7" key="1">
    <citation type="submission" date="2017-10" db="EMBL/GenBank/DDBJ databases">
        <title>A novel species of cold-tolerant Malassezia isolated from bats.</title>
        <authorList>
            <person name="Lorch J.M."/>
            <person name="Palmer J.M."/>
            <person name="Vanderwolf K.J."/>
            <person name="Schmidt K.Z."/>
            <person name="Verant M.L."/>
            <person name="Weller T.J."/>
            <person name="Blehert D.S."/>
        </authorList>
    </citation>
    <scope>NUCLEOTIDE SEQUENCE [LARGE SCALE GENOMIC DNA]</scope>
    <source>
        <strain evidence="6 7">NWHC:44797-103</strain>
    </source>
</reference>
<evidence type="ECO:0000256" key="4">
    <source>
        <dbReference type="ARBA" id="ARBA00023204"/>
    </source>
</evidence>
<dbReference type="Pfam" id="PF01068">
    <property type="entry name" value="DNA_ligase_A_M"/>
    <property type="match status" value="1"/>
</dbReference>
<dbReference type="GO" id="GO:0006281">
    <property type="term" value="P:DNA repair"/>
    <property type="evidence" value="ECO:0007669"/>
    <property type="project" value="UniProtKB-KW"/>
</dbReference>
<feature type="domain" description="ATP-dependent DNA ligase family profile" evidence="5">
    <location>
        <begin position="169"/>
        <end position="399"/>
    </location>
</feature>
<keyword evidence="7" id="KW-1185">Reference proteome</keyword>
<keyword evidence="4" id="KW-0234">DNA repair</keyword>
<keyword evidence="2" id="KW-0235">DNA replication</keyword>
<dbReference type="InterPro" id="IPR012310">
    <property type="entry name" value="DNA_ligase_ATP-dep_cent"/>
</dbReference>
<dbReference type="Gene3D" id="3.30.470.30">
    <property type="entry name" value="DNA ligase/mRNA capping enzyme"/>
    <property type="match status" value="1"/>
</dbReference>
<dbReference type="InterPro" id="IPR050326">
    <property type="entry name" value="NAD_dep_DNA_ligaseB"/>
</dbReference>
<evidence type="ECO:0000256" key="3">
    <source>
        <dbReference type="ARBA" id="ARBA00022763"/>
    </source>
</evidence>
<organism evidence="6 7">
    <name type="scientific">Malassezia vespertilionis</name>
    <dbReference type="NCBI Taxonomy" id="2020962"/>
    <lineage>
        <taxon>Eukaryota</taxon>
        <taxon>Fungi</taxon>
        <taxon>Dikarya</taxon>
        <taxon>Basidiomycota</taxon>
        <taxon>Ustilaginomycotina</taxon>
        <taxon>Malasseziomycetes</taxon>
        <taxon>Malasseziales</taxon>
        <taxon>Malasseziaceae</taxon>
        <taxon>Malassezia</taxon>
    </lineage>
</organism>
<keyword evidence="3" id="KW-0227">DNA damage</keyword>
<proteinExistence type="predicted"/>